<gene>
    <name evidence="2" type="ORF">N869_13560</name>
</gene>
<dbReference type="Proteomes" id="UP000054314">
    <property type="component" value="Unassembled WGS sequence"/>
</dbReference>
<dbReference type="RefSeq" id="WP_052105108.1">
    <property type="nucleotide sequence ID" value="NZ_AXCZ01000039.1"/>
</dbReference>
<evidence type="ECO:0000256" key="1">
    <source>
        <dbReference type="SAM" id="Phobius"/>
    </source>
</evidence>
<dbReference type="OrthoDB" id="3335664at2"/>
<organism evidence="2 3">
    <name type="scientific">Cellulomonas bogoriensis 69B4 = DSM 16987</name>
    <dbReference type="NCBI Taxonomy" id="1386082"/>
    <lineage>
        <taxon>Bacteria</taxon>
        <taxon>Bacillati</taxon>
        <taxon>Actinomycetota</taxon>
        <taxon>Actinomycetes</taxon>
        <taxon>Micrococcales</taxon>
        <taxon>Cellulomonadaceae</taxon>
        <taxon>Cellulomonas</taxon>
    </lineage>
</organism>
<accession>A0A0A0C0M2</accession>
<feature type="transmembrane region" description="Helical" evidence="1">
    <location>
        <begin position="318"/>
        <end position="341"/>
    </location>
</feature>
<feature type="transmembrane region" description="Helical" evidence="1">
    <location>
        <begin position="130"/>
        <end position="149"/>
    </location>
</feature>
<keyword evidence="1" id="KW-0472">Membrane</keyword>
<feature type="transmembrane region" description="Helical" evidence="1">
    <location>
        <begin position="203"/>
        <end position="220"/>
    </location>
</feature>
<dbReference type="EMBL" id="AXCZ01000039">
    <property type="protein sequence ID" value="KGM13512.1"/>
    <property type="molecule type" value="Genomic_DNA"/>
</dbReference>
<keyword evidence="3" id="KW-1185">Reference proteome</keyword>
<keyword evidence="1" id="KW-0812">Transmembrane</keyword>
<proteinExistence type="predicted"/>
<name>A0A0A0C0M2_9CELL</name>
<feature type="transmembrane region" description="Helical" evidence="1">
    <location>
        <begin position="62"/>
        <end position="83"/>
    </location>
</feature>
<feature type="transmembrane region" description="Helical" evidence="1">
    <location>
        <begin position="156"/>
        <end position="173"/>
    </location>
</feature>
<feature type="transmembrane region" description="Helical" evidence="1">
    <location>
        <begin position="104"/>
        <end position="124"/>
    </location>
</feature>
<sequence>MAWATISVIVGGVSLLFGITIFLTHGDRRITVLGLMTLAFGMFVGLSGVVEGLQHQFPGDQRFVTQAVMAGTLGQIAVAHMAWRYAIEDEPELPGAAPRSSAQKLTRIAVGILALLWLLQLAGVGLASSGYADGAAFTCVTLIAVGILLRDSDAGLLGRVIPIAVGFGFYTTFFHQGTGRLRIVALACALALLVSYRFPLRRLKWSVIACLPLALVWLAHERRSLQESLSAGSSEGRTGLESMFSPIRTFARVIEATATGEHPPALGAPFLSVPFSLVPESWQPDWTPGAIGYELVLLESPSRYGSGFSVASTSFGEWFYSFAALGVVLSVPFLAAVCVLLDRSLRRSMDNIAASPLGMLKVAFWAMLAGGLGDLAWGGVHTWIARLVMRMPILLLMIPLTWRPAEMQRTSSSASTLQR</sequence>
<keyword evidence="1" id="KW-1133">Transmembrane helix</keyword>
<feature type="transmembrane region" description="Helical" evidence="1">
    <location>
        <begin position="179"/>
        <end position="196"/>
    </location>
</feature>
<feature type="transmembrane region" description="Helical" evidence="1">
    <location>
        <begin position="6"/>
        <end position="23"/>
    </location>
</feature>
<feature type="transmembrane region" description="Helical" evidence="1">
    <location>
        <begin position="30"/>
        <end position="50"/>
    </location>
</feature>
<protein>
    <recommendedName>
        <fullName evidence="4">Oligosaccharide repeat unit polymerase</fullName>
    </recommendedName>
</protein>
<dbReference type="AlphaFoldDB" id="A0A0A0C0M2"/>
<evidence type="ECO:0008006" key="4">
    <source>
        <dbReference type="Google" id="ProtNLM"/>
    </source>
</evidence>
<feature type="transmembrane region" description="Helical" evidence="1">
    <location>
        <begin position="353"/>
        <end position="377"/>
    </location>
</feature>
<reference evidence="2 3" key="1">
    <citation type="submission" date="2013-08" db="EMBL/GenBank/DDBJ databases">
        <title>Genome sequencing of Cellulomonas bogoriensis 69B4.</title>
        <authorList>
            <person name="Chen F."/>
            <person name="Li Y."/>
            <person name="Wang G."/>
        </authorList>
    </citation>
    <scope>NUCLEOTIDE SEQUENCE [LARGE SCALE GENOMIC DNA]</scope>
    <source>
        <strain evidence="2 3">69B4</strain>
    </source>
</reference>
<evidence type="ECO:0000313" key="3">
    <source>
        <dbReference type="Proteomes" id="UP000054314"/>
    </source>
</evidence>
<evidence type="ECO:0000313" key="2">
    <source>
        <dbReference type="EMBL" id="KGM13512.1"/>
    </source>
</evidence>
<comment type="caution">
    <text evidence="2">The sequence shown here is derived from an EMBL/GenBank/DDBJ whole genome shotgun (WGS) entry which is preliminary data.</text>
</comment>